<evidence type="ECO:0000313" key="1">
    <source>
        <dbReference type="EMBL" id="HGD12716.1"/>
    </source>
</evidence>
<comment type="caution">
    <text evidence="1">The sequence shown here is derived from an EMBL/GenBank/DDBJ whole genome shotgun (WGS) entry which is preliminary data.</text>
</comment>
<dbReference type="EMBL" id="DTMZ01000020">
    <property type="protein sequence ID" value="HGD12716.1"/>
    <property type="molecule type" value="Genomic_DNA"/>
</dbReference>
<dbReference type="AlphaFoldDB" id="A0A7V3PSK4"/>
<sequence length="476" mass="52705">MLLTILLSGFGVARLSNICNSAPAPQGNVVVNVDCFTQDRLLIALNLLYSTDDQQSWTSLNMNLLGTPGYESTYTAQFQVPAGGNVYYYLRAESPAGGSTLSPFNTNNSWPPPQNLLALANNDPVGDANAPEGNWLDLTGCWVGYSSDRFYAMLTNNYNSWPLYSFPQPWYIYSVGFVNPEASSDTYVFALAYANIPAVFTTGLYLINRYTGDFSRIADIDAQTNGNRLYLRALINDFVNHPKFGPWPNNCGYLAVAANTQSVYPIGGNYLRDTTIPAYFYAGLTPVFTIGANYAPVLSAANVNPRSGPPGTKFLFSVRYQDDDNNLPTEKVLIIDSRNYTLVPNGHYYQGGVIFREWLTGFDEGWHRFYFQFSDGMAVVTTPLDSFYVGSTGLNDAVIAGAEQQVIMPTLFNNVLPLTNLEEVVIYNSAGHLIRKLSGVSCWDGCDEHGNYMPAGVYYLFPKNRRAVMVVKIKHK</sequence>
<organism evidence="1">
    <name type="scientific">candidate division WOR-3 bacterium</name>
    <dbReference type="NCBI Taxonomy" id="2052148"/>
    <lineage>
        <taxon>Bacteria</taxon>
        <taxon>Bacteria division WOR-3</taxon>
    </lineage>
</organism>
<accession>A0A7V3PSK4</accession>
<reference evidence="1" key="1">
    <citation type="journal article" date="2020" name="mSystems">
        <title>Genome- and Community-Level Interaction Insights into Carbon Utilization and Element Cycling Functions of Hydrothermarchaeota in Hydrothermal Sediment.</title>
        <authorList>
            <person name="Zhou Z."/>
            <person name="Liu Y."/>
            <person name="Xu W."/>
            <person name="Pan J."/>
            <person name="Luo Z.H."/>
            <person name="Li M."/>
        </authorList>
    </citation>
    <scope>NUCLEOTIDE SEQUENCE [LARGE SCALE GENOMIC DNA]</scope>
    <source>
        <strain evidence="1">SpSt-914</strain>
    </source>
</reference>
<protein>
    <submittedName>
        <fullName evidence="1">Uncharacterized protein</fullName>
    </submittedName>
</protein>
<name>A0A7V3PSK4_UNCW3</name>
<gene>
    <name evidence="1" type="ORF">ENX16_01335</name>
</gene>
<proteinExistence type="predicted"/>